<evidence type="ECO:0000313" key="2">
    <source>
        <dbReference type="Proteomes" id="UP000274139"/>
    </source>
</evidence>
<evidence type="ECO:0000313" key="1">
    <source>
        <dbReference type="EMBL" id="RMC99932.1"/>
    </source>
</evidence>
<sequence length="79" mass="9331">MADVKYRLRYCPRCAGKARVERKDFRKGQGADSPYRVGCKDCEYRTPWVQISQLQEVVDQWNDEGYSALMPYQPMEHQP</sequence>
<dbReference type="AlphaFoldDB" id="A0A454JKV7"/>
<accession>A0A454JKV7</accession>
<dbReference type="EMBL" id="RFAR01000021">
    <property type="protein sequence ID" value="RMC99932.1"/>
    <property type="molecule type" value="Genomic_DNA"/>
</dbReference>
<gene>
    <name evidence="1" type="ORF">EAY64_06400</name>
</gene>
<evidence type="ECO:0008006" key="3">
    <source>
        <dbReference type="Google" id="ProtNLM"/>
    </source>
</evidence>
<keyword evidence="2" id="KW-1185">Reference proteome</keyword>
<dbReference type="Proteomes" id="UP000274139">
    <property type="component" value="Unassembled WGS sequence"/>
</dbReference>
<proteinExistence type="predicted"/>
<name>A0A454JKV7_9NEIS</name>
<comment type="caution">
    <text evidence="1">The sequence shown here is derived from an EMBL/GenBank/DDBJ whole genome shotgun (WGS) entry which is preliminary data.</text>
</comment>
<reference evidence="1 2" key="1">
    <citation type="submission" date="2018-10" db="EMBL/GenBank/DDBJ databases">
        <title>Draft genome sequence of Aquitalea MWU14-2217 isolated from a wild cranberry bog in Provincetown, Massachusetts.</title>
        <authorList>
            <person name="Ebadzadsahrai G."/>
            <person name="Soby S."/>
        </authorList>
    </citation>
    <scope>NUCLEOTIDE SEQUENCE [LARGE SCALE GENOMIC DNA]</scope>
    <source>
        <strain evidence="1 2">MWU14-2217</strain>
    </source>
</reference>
<organism evidence="1 2">
    <name type="scientific">Aquitalea palustris</name>
    <dbReference type="NCBI Taxonomy" id="2480983"/>
    <lineage>
        <taxon>Bacteria</taxon>
        <taxon>Pseudomonadati</taxon>
        <taxon>Pseudomonadota</taxon>
        <taxon>Betaproteobacteria</taxon>
        <taxon>Neisseriales</taxon>
        <taxon>Chromobacteriaceae</taxon>
        <taxon>Aquitalea</taxon>
    </lineage>
</organism>
<protein>
    <recommendedName>
        <fullName evidence="3">Restriction alleviation protein, Lar family</fullName>
    </recommendedName>
</protein>